<feature type="domain" description="Carboxylesterase type B" evidence="2">
    <location>
        <begin position="268"/>
        <end position="357"/>
    </location>
</feature>
<proteinExistence type="inferred from homology"/>
<sequence length="551" mass="60078">MDLRGITFVVAAAILDCIGHEGGLDTIHAIHNCEMELIQETWSYVLGLNTSAPDDLNATNIGRANNMINPPSWPAPLDMPSLTKLLPSCLTALLLSGNALSTKVTLPYGTFVGLDNYTSDLGSPLPNPLVAYLHIPYAAPPTGARRFARPQPPLQMNGTVSSTEYGPICPQSGTSKMDEDCLSLAVFAPKGTTTSDKLPVVIWIHGGAFNSGSKQAFSLASMISHSPVKYIGVSINYRQIASTSDFTTSNMQSNGSRSNILIRRRSPQVTLFGESAGATSVGYHLLHVDGPPPFKRVIMDSGGPTARAFPDWTYPLYQTQTDEFLNLTGCYRGANETATFSCLRGISMETIRNASVSVNLAPKISDSQLDTVANLYPGPDVPGSPYANSSFSPSSRVSQQLMVTLHSIIAKLSQRGVRIQIEYPSLEVPLWLLDADADPALGLYTLRAVIRERACSFQVLWRDAEQSKIMNAYWSSYSYFLQSLLTGNPNKASSLAPVWPRYTLQNEIQIRFSNGTAYTEPDNIRRNATDFWQHPGCSDALTSLLDFDIFL</sequence>
<evidence type="ECO:0000313" key="4">
    <source>
        <dbReference type="Proteomes" id="UP000614334"/>
    </source>
</evidence>
<organism evidence="3 4">
    <name type="scientific">Rhizoctonia solani</name>
    <dbReference type="NCBI Taxonomy" id="456999"/>
    <lineage>
        <taxon>Eukaryota</taxon>
        <taxon>Fungi</taxon>
        <taxon>Dikarya</taxon>
        <taxon>Basidiomycota</taxon>
        <taxon>Agaricomycotina</taxon>
        <taxon>Agaricomycetes</taxon>
        <taxon>Cantharellales</taxon>
        <taxon>Ceratobasidiaceae</taxon>
        <taxon>Rhizoctonia</taxon>
    </lineage>
</organism>
<dbReference type="PROSITE" id="PS01173">
    <property type="entry name" value="LIPASE_GDXG_HIS"/>
    <property type="match status" value="1"/>
</dbReference>
<dbReference type="InterPro" id="IPR029058">
    <property type="entry name" value="AB_hydrolase_fold"/>
</dbReference>
<dbReference type="InterPro" id="IPR002168">
    <property type="entry name" value="Lipase_GDXG_HIS_AS"/>
</dbReference>
<dbReference type="AlphaFoldDB" id="A0A8H7I8Z6"/>
<evidence type="ECO:0000313" key="3">
    <source>
        <dbReference type="EMBL" id="KAF8751503.1"/>
    </source>
</evidence>
<reference evidence="3" key="1">
    <citation type="submission" date="2020-09" db="EMBL/GenBank/DDBJ databases">
        <title>Comparative genome analyses of four rice-infecting Rhizoctonia solani isolates reveal extensive enrichment of homogalacturonan modification genes.</title>
        <authorList>
            <person name="Lee D.-Y."/>
            <person name="Jeon J."/>
            <person name="Kim K.-T."/>
            <person name="Cheong K."/>
            <person name="Song H."/>
            <person name="Choi G."/>
            <person name="Ko J."/>
            <person name="Opiyo S.O."/>
            <person name="Zuo S."/>
            <person name="Madhav S."/>
            <person name="Lee Y.-H."/>
            <person name="Wang G.-L."/>
        </authorList>
    </citation>
    <scope>NUCLEOTIDE SEQUENCE</scope>
    <source>
        <strain evidence="3">AG1-IA B2</strain>
    </source>
</reference>
<dbReference type="InterPro" id="IPR002018">
    <property type="entry name" value="CarbesteraseB"/>
</dbReference>
<protein>
    <submittedName>
        <fullName evidence="3">Type-B carboxylesterase lipase family</fullName>
    </submittedName>
</protein>
<dbReference type="Proteomes" id="UP000614334">
    <property type="component" value="Unassembled WGS sequence"/>
</dbReference>
<name>A0A8H7I8Z6_9AGAM</name>
<comment type="similarity">
    <text evidence="1">Belongs to the 'GDXG' lipolytic enzyme family.</text>
</comment>
<dbReference type="GO" id="GO:0016787">
    <property type="term" value="F:hydrolase activity"/>
    <property type="evidence" value="ECO:0007669"/>
    <property type="project" value="InterPro"/>
</dbReference>
<gene>
    <name evidence="3" type="ORF">RHS01_08503</name>
</gene>
<evidence type="ECO:0000256" key="1">
    <source>
        <dbReference type="ARBA" id="ARBA00010515"/>
    </source>
</evidence>
<feature type="domain" description="Carboxylesterase type B" evidence="2">
    <location>
        <begin position="102"/>
        <end position="238"/>
    </location>
</feature>
<dbReference type="EMBL" id="JACYCF010000017">
    <property type="protein sequence ID" value="KAF8751503.1"/>
    <property type="molecule type" value="Genomic_DNA"/>
</dbReference>
<dbReference type="PANTHER" id="PTHR11559">
    <property type="entry name" value="CARBOXYLESTERASE"/>
    <property type="match status" value="1"/>
</dbReference>
<dbReference type="Gene3D" id="3.40.50.1820">
    <property type="entry name" value="alpha/beta hydrolase"/>
    <property type="match status" value="3"/>
</dbReference>
<evidence type="ECO:0000259" key="2">
    <source>
        <dbReference type="Pfam" id="PF00135"/>
    </source>
</evidence>
<dbReference type="Pfam" id="PF00135">
    <property type="entry name" value="COesterase"/>
    <property type="match status" value="2"/>
</dbReference>
<dbReference type="InterPro" id="IPR050309">
    <property type="entry name" value="Type-B_Carboxylest/Lipase"/>
</dbReference>
<accession>A0A8H7I8Z6</accession>
<dbReference type="SUPFAM" id="SSF53474">
    <property type="entry name" value="alpha/beta-Hydrolases"/>
    <property type="match status" value="1"/>
</dbReference>
<comment type="caution">
    <text evidence="3">The sequence shown here is derived from an EMBL/GenBank/DDBJ whole genome shotgun (WGS) entry which is preliminary data.</text>
</comment>